<dbReference type="Gene3D" id="3.40.50.300">
    <property type="entry name" value="P-loop containing nucleotide triphosphate hydrolases"/>
    <property type="match status" value="2"/>
</dbReference>
<sequence>MVSPVITELRLTSFKSFRNEVLPLDPVAFLIGRNSSGKSNAFDALDVLARLAEGDELTDSLDGRSSQRKPVRGRSSGCAPHGETSFALGCTVVVGDDHFNFDVEIAVDDYLRVISEELTGPGTAVKSGKREIGATLYKTNPASGQKVGIDVQIYNGKEGRNPSEMMRDSKLVLTQIPLHVPGKNRAERSVLDAVNLVRMALRSVFHLDPVPHLMREFVPEYDVDLRRSGENVSAALKEMREEDPEAFNKIESLVKEVADETVVGIDFVESDLQDVMIALQEKLCRRVNAVDSSAQRTPAREMSDGLLRLIAIATALQLPPSQLSIEGASDREQKHQPVAHVVIEEIENGLHPSQTGLLLDLVRDSHETLGTRMLLTTHSPALLDAIDGELNRSVVVVYRDPETGWSRIKPLVELDNYVPAVAQGSLGEAATAGTLIDESLANQDYSALDELLGI</sequence>
<dbReference type="Proteomes" id="UP000198929">
    <property type="component" value="Unassembled WGS sequence"/>
</dbReference>
<dbReference type="EMBL" id="FOGQ01000019">
    <property type="protein sequence ID" value="SES31124.1"/>
    <property type="molecule type" value="Genomic_DNA"/>
</dbReference>
<accession>A0A1H9WBC8</accession>
<evidence type="ECO:0000259" key="2">
    <source>
        <dbReference type="Pfam" id="PF13304"/>
    </source>
</evidence>
<dbReference type="PANTHER" id="PTHR43581">
    <property type="entry name" value="ATP/GTP PHOSPHATASE"/>
    <property type="match status" value="1"/>
</dbReference>
<dbReference type="InterPro" id="IPR027417">
    <property type="entry name" value="P-loop_NTPase"/>
</dbReference>
<evidence type="ECO:0000256" key="1">
    <source>
        <dbReference type="SAM" id="MobiDB-lite"/>
    </source>
</evidence>
<proteinExistence type="predicted"/>
<feature type="domain" description="ATPase AAA-type core" evidence="2">
    <location>
        <begin position="27"/>
        <end position="91"/>
    </location>
</feature>
<name>A0A1H9WBC8_9CORY</name>
<dbReference type="InterPro" id="IPR051396">
    <property type="entry name" value="Bact_Antivir_Def_Nuclease"/>
</dbReference>
<gene>
    <name evidence="3" type="ORF">SAMN05661109_02645</name>
</gene>
<dbReference type="Pfam" id="PF13304">
    <property type="entry name" value="AAA_21"/>
    <property type="match status" value="2"/>
</dbReference>
<dbReference type="GO" id="GO:0005524">
    <property type="term" value="F:ATP binding"/>
    <property type="evidence" value="ECO:0007669"/>
    <property type="project" value="InterPro"/>
</dbReference>
<feature type="region of interest" description="Disordered" evidence="1">
    <location>
        <begin position="59"/>
        <end position="80"/>
    </location>
</feature>
<dbReference type="GO" id="GO:0016887">
    <property type="term" value="F:ATP hydrolysis activity"/>
    <property type="evidence" value="ECO:0007669"/>
    <property type="project" value="InterPro"/>
</dbReference>
<keyword evidence="4" id="KW-1185">Reference proteome</keyword>
<organism evidence="3 4">
    <name type="scientific">Corynebacterium cystitidis DSM 20524</name>
    <dbReference type="NCBI Taxonomy" id="1121357"/>
    <lineage>
        <taxon>Bacteria</taxon>
        <taxon>Bacillati</taxon>
        <taxon>Actinomycetota</taxon>
        <taxon>Actinomycetes</taxon>
        <taxon>Mycobacteriales</taxon>
        <taxon>Corynebacteriaceae</taxon>
        <taxon>Corynebacterium</taxon>
    </lineage>
</organism>
<dbReference type="RefSeq" id="WP_092260881.1">
    <property type="nucleotide sequence ID" value="NZ_CP047199.1"/>
</dbReference>
<feature type="domain" description="ATPase AAA-type core" evidence="2">
    <location>
        <begin position="239"/>
        <end position="384"/>
    </location>
</feature>
<dbReference type="InterPro" id="IPR003959">
    <property type="entry name" value="ATPase_AAA_core"/>
</dbReference>
<reference evidence="4" key="1">
    <citation type="submission" date="2016-10" db="EMBL/GenBank/DDBJ databases">
        <authorList>
            <person name="Varghese N."/>
            <person name="Submissions S."/>
        </authorList>
    </citation>
    <scope>NUCLEOTIDE SEQUENCE [LARGE SCALE GENOMIC DNA]</scope>
    <source>
        <strain evidence="4">DSM 20524</strain>
    </source>
</reference>
<dbReference type="SUPFAM" id="SSF52540">
    <property type="entry name" value="P-loop containing nucleoside triphosphate hydrolases"/>
    <property type="match status" value="1"/>
</dbReference>
<dbReference type="STRING" id="1121357.SAMN05661109_02645"/>
<evidence type="ECO:0000313" key="4">
    <source>
        <dbReference type="Proteomes" id="UP000198929"/>
    </source>
</evidence>
<dbReference type="PANTHER" id="PTHR43581:SF4">
    <property type="entry name" value="ATP_GTP PHOSPHATASE"/>
    <property type="match status" value="1"/>
</dbReference>
<dbReference type="AlphaFoldDB" id="A0A1H9WBC8"/>
<evidence type="ECO:0000313" key="3">
    <source>
        <dbReference type="EMBL" id="SES31124.1"/>
    </source>
</evidence>
<protein>
    <submittedName>
        <fullName evidence="3">Predicted ATPase</fullName>
    </submittedName>
</protein>